<dbReference type="GeneID" id="31401303"/>
<evidence type="ECO:0000259" key="1">
    <source>
        <dbReference type="Pfam" id="PF05175"/>
    </source>
</evidence>
<accession>U2DZ14</accession>
<dbReference type="SUPFAM" id="SSF53335">
    <property type="entry name" value="S-adenosyl-L-methionine-dependent methyltransferases"/>
    <property type="match status" value="1"/>
</dbReference>
<dbReference type="Proteomes" id="UP000003861">
    <property type="component" value="Unassembled WGS sequence"/>
</dbReference>
<protein>
    <submittedName>
        <fullName evidence="2">FkbM family methyltransferase protein</fullName>
    </submittedName>
</protein>
<keyword evidence="2" id="KW-0489">Methyltransferase</keyword>
<dbReference type="EMBL" id="AFNT02000034">
    <property type="protein sequence ID" value="ERJ05398.1"/>
    <property type="molecule type" value="Genomic_DNA"/>
</dbReference>
<dbReference type="InterPro" id="IPR006342">
    <property type="entry name" value="FkbM_mtfrase"/>
</dbReference>
<name>U2DZ14_9EURY</name>
<proteinExistence type="predicted"/>
<sequence>MNIISKAINDYRTNGLKSVLKKGSNYIPNPVVMGKSIYLYTRSIYPGYITYKGVDIYIKSPIARHGLSRFAQKRYEHQEAKLIRQHLPEDQPVVELGGGLGFISVFIDKHISPDHQPTVVEANEDLIPMIHTTAKLNNSNLSIIHAAYSPDTNEVDLMLSNDFVASSTETNPTQNPGIQKVPTISLEDLSEDLQYDEYSLICDIEGAEFKMVYDEDEIQYITENFSTLIIEIHGSDSQQKNLRNDLCKAGYHNEDCSGNVYVFKRKQPE</sequence>
<dbReference type="AlphaFoldDB" id="U2DZ14"/>
<dbReference type="NCBIfam" id="TIGR01444">
    <property type="entry name" value="fkbM_fam"/>
    <property type="match status" value="1"/>
</dbReference>
<organism evidence="2 3">
    <name type="scientific">Halorhabdus tiamatea SARL4B</name>
    <dbReference type="NCBI Taxonomy" id="1033806"/>
    <lineage>
        <taxon>Archaea</taxon>
        <taxon>Methanobacteriati</taxon>
        <taxon>Methanobacteriota</taxon>
        <taxon>Stenosarchaea group</taxon>
        <taxon>Halobacteria</taxon>
        <taxon>Halobacteriales</taxon>
        <taxon>Haloarculaceae</taxon>
        <taxon>Halorhabdus</taxon>
    </lineage>
</organism>
<reference evidence="2 3" key="2">
    <citation type="journal article" date="2013" name="PLoS ONE">
        <title>INDIGO - INtegrated Data Warehouse of MIcrobial GenOmes with Examples from the Red Sea Extremophiles.</title>
        <authorList>
            <person name="Alam I."/>
            <person name="Antunes A."/>
            <person name="Kamau A.A."/>
            <person name="Ba Alawi W."/>
            <person name="Kalkatawi M."/>
            <person name="Stingl U."/>
            <person name="Bajic V.B."/>
        </authorList>
    </citation>
    <scope>NUCLEOTIDE SEQUENCE [LARGE SCALE GENOMIC DNA]</scope>
    <source>
        <strain evidence="2 3">SARL4B</strain>
    </source>
</reference>
<dbReference type="GO" id="GO:0008168">
    <property type="term" value="F:methyltransferase activity"/>
    <property type="evidence" value="ECO:0007669"/>
    <property type="project" value="UniProtKB-KW"/>
</dbReference>
<dbReference type="InterPro" id="IPR029063">
    <property type="entry name" value="SAM-dependent_MTases_sf"/>
</dbReference>
<keyword evidence="2" id="KW-0808">Transferase</keyword>
<dbReference type="Gene3D" id="3.40.50.150">
    <property type="entry name" value="Vaccinia Virus protein VP39"/>
    <property type="match status" value="1"/>
</dbReference>
<feature type="domain" description="Methyltransferase small" evidence="1">
    <location>
        <begin position="80"/>
        <end position="161"/>
    </location>
</feature>
<evidence type="ECO:0000313" key="2">
    <source>
        <dbReference type="EMBL" id="ERJ05398.1"/>
    </source>
</evidence>
<dbReference type="InterPro" id="IPR007848">
    <property type="entry name" value="Small_mtfrase_dom"/>
</dbReference>
<comment type="caution">
    <text evidence="2">The sequence shown here is derived from an EMBL/GenBank/DDBJ whole genome shotgun (WGS) entry which is preliminary data.</text>
</comment>
<dbReference type="Pfam" id="PF05175">
    <property type="entry name" value="MTS"/>
    <property type="match status" value="1"/>
</dbReference>
<reference evidence="2 3" key="1">
    <citation type="journal article" date="2011" name="J. Bacteriol.">
        <title>Genome sequence of Halorhabdus tiamatea, the first archaeon isolated from a deep-sea anoxic brine lake.</title>
        <authorList>
            <person name="Antunes A."/>
            <person name="Alam I."/>
            <person name="Bajic V.B."/>
            <person name="Stingl U."/>
        </authorList>
    </citation>
    <scope>NUCLEOTIDE SEQUENCE [LARGE SCALE GENOMIC DNA]</scope>
    <source>
        <strain evidence="2 3">SARL4B</strain>
    </source>
</reference>
<gene>
    <name evidence="2" type="ORF">HLRTI_002629</name>
</gene>
<evidence type="ECO:0000313" key="3">
    <source>
        <dbReference type="Proteomes" id="UP000003861"/>
    </source>
</evidence>
<dbReference type="RefSeq" id="WP_021029639.1">
    <property type="nucleotide sequence ID" value="NC_021921.1"/>
</dbReference>
<dbReference type="GO" id="GO:0032259">
    <property type="term" value="P:methylation"/>
    <property type="evidence" value="ECO:0007669"/>
    <property type="project" value="UniProtKB-KW"/>
</dbReference>